<dbReference type="InterPro" id="IPR018306">
    <property type="entry name" value="Phage_T5_Orf172_DNA-bd"/>
</dbReference>
<dbReference type="Proteomes" id="UP000604661">
    <property type="component" value="Unassembled WGS sequence"/>
</dbReference>
<organism evidence="3 4">
    <name type="scientific">Nostoc linckia FACHB-391</name>
    <dbReference type="NCBI Taxonomy" id="2692906"/>
    <lineage>
        <taxon>Bacteria</taxon>
        <taxon>Bacillati</taxon>
        <taxon>Cyanobacteriota</taxon>
        <taxon>Cyanophyceae</taxon>
        <taxon>Nostocales</taxon>
        <taxon>Nostocaceae</taxon>
        <taxon>Nostoc</taxon>
    </lineage>
</organism>
<feature type="domain" description="Bacteriophage T5 Orf172 DNA-binding" evidence="2">
    <location>
        <begin position="132"/>
        <end position="205"/>
    </location>
</feature>
<proteinExistence type="predicted"/>
<evidence type="ECO:0000259" key="2">
    <source>
        <dbReference type="SMART" id="SM00974"/>
    </source>
</evidence>
<reference evidence="3 4" key="1">
    <citation type="journal article" date="2020" name="ISME J.">
        <title>Comparative genomics reveals insights into cyanobacterial evolution and habitat adaptation.</title>
        <authorList>
            <person name="Chen M.Y."/>
            <person name="Teng W.K."/>
            <person name="Zhao L."/>
            <person name="Hu C.X."/>
            <person name="Zhou Y.K."/>
            <person name="Han B.P."/>
            <person name="Song L.R."/>
            <person name="Shu W.S."/>
        </authorList>
    </citation>
    <scope>NUCLEOTIDE SEQUENCE [LARGE SCALE GENOMIC DNA]</scope>
    <source>
        <strain evidence="3 4">FACHB-391</strain>
    </source>
</reference>
<feature type="compositionally biased region" description="Basic residues" evidence="1">
    <location>
        <begin position="96"/>
        <end position="112"/>
    </location>
</feature>
<evidence type="ECO:0000313" key="4">
    <source>
        <dbReference type="Proteomes" id="UP000604661"/>
    </source>
</evidence>
<dbReference type="RefSeq" id="WP_190901785.1">
    <property type="nucleotide sequence ID" value="NZ_JACJTE010000139.1"/>
</dbReference>
<accession>A0ABR8F7A2</accession>
<name>A0ABR8F7A2_NOSLI</name>
<evidence type="ECO:0000313" key="3">
    <source>
        <dbReference type="EMBL" id="MBD2566083.1"/>
    </source>
</evidence>
<evidence type="ECO:0000256" key="1">
    <source>
        <dbReference type="SAM" id="MobiDB-lite"/>
    </source>
</evidence>
<dbReference type="SMART" id="SM00974">
    <property type="entry name" value="T5orf172"/>
    <property type="match status" value="1"/>
</dbReference>
<gene>
    <name evidence="3" type="ORF">H6G95_37195</name>
</gene>
<dbReference type="Pfam" id="PF13455">
    <property type="entry name" value="MUG113"/>
    <property type="match status" value="1"/>
</dbReference>
<comment type="caution">
    <text evidence="3">The sequence shown here is derived from an EMBL/GenBank/DDBJ whole genome shotgun (WGS) entry which is preliminary data.</text>
</comment>
<sequence length="277" mass="31601">MSNPEVPEIIGNSNELISLRLEAVLWRQERKSLLKQNTKLSAENEEMSKLLDSAFSRITELEKSLLLAAERFLNDNSPVKDDVKSGNTVGCDKNKGKSRKNTKYPKRQRKSKNSTWGEENVRSGSVVYFVNCDPANAIKIGTSKDVRNRLSSIQTGNPFQLFLIGCVEGGITEERILHEYFDEIRAVGEWFYTSDQLLRYVLDVTNVGKFIHPNEWFQSNLFHLKSEPYIFDLVKRKETTFEQNEEIINQAEAYISSLTSSSTTDCLSLMPAKQNSK</sequence>
<dbReference type="EMBL" id="JACJTE010000139">
    <property type="protein sequence ID" value="MBD2566083.1"/>
    <property type="molecule type" value="Genomic_DNA"/>
</dbReference>
<feature type="region of interest" description="Disordered" evidence="1">
    <location>
        <begin position="83"/>
        <end position="117"/>
    </location>
</feature>
<protein>
    <submittedName>
        <fullName evidence="3">GIY-YIG nuclease family protein</fullName>
    </submittedName>
</protein>
<keyword evidence="4" id="KW-1185">Reference proteome</keyword>